<dbReference type="EMBL" id="WRXN01000012">
    <property type="protein sequence ID" value="MVT11226.1"/>
    <property type="molecule type" value="Genomic_DNA"/>
</dbReference>
<evidence type="ECO:0000313" key="4">
    <source>
        <dbReference type="EMBL" id="MVT11226.1"/>
    </source>
</evidence>
<keyword evidence="2" id="KW-1133">Transmembrane helix</keyword>
<feature type="transmembrane region" description="Helical" evidence="2">
    <location>
        <begin position="99"/>
        <end position="123"/>
    </location>
</feature>
<feature type="region of interest" description="Disordered" evidence="1">
    <location>
        <begin position="241"/>
        <end position="268"/>
    </location>
</feature>
<feature type="chain" id="PRO_5029787001" description="DUF2231 domain-containing protein" evidence="3">
    <location>
        <begin position="22"/>
        <end position="268"/>
    </location>
</feature>
<dbReference type="AlphaFoldDB" id="A0A7K1UA89"/>
<feature type="signal peptide" evidence="3">
    <location>
        <begin position="1"/>
        <end position="21"/>
    </location>
</feature>
<accession>A0A7K1UA89</accession>
<evidence type="ECO:0000313" key="5">
    <source>
        <dbReference type="Proteomes" id="UP000461730"/>
    </source>
</evidence>
<evidence type="ECO:0000256" key="2">
    <source>
        <dbReference type="SAM" id="Phobius"/>
    </source>
</evidence>
<comment type="caution">
    <text evidence="4">The sequence shown here is derived from an EMBL/GenBank/DDBJ whole genome shotgun (WGS) entry which is preliminary data.</text>
</comment>
<keyword evidence="2" id="KW-0812">Transmembrane</keyword>
<dbReference type="RefSeq" id="WP_157308652.1">
    <property type="nucleotide sequence ID" value="NZ_WRXN01000012.1"/>
</dbReference>
<evidence type="ECO:0008006" key="6">
    <source>
        <dbReference type="Google" id="ProtNLM"/>
    </source>
</evidence>
<dbReference type="Proteomes" id="UP000461730">
    <property type="component" value="Unassembled WGS sequence"/>
</dbReference>
<evidence type="ECO:0000256" key="3">
    <source>
        <dbReference type="SAM" id="SignalP"/>
    </source>
</evidence>
<protein>
    <recommendedName>
        <fullName evidence="6">DUF2231 domain-containing protein</fullName>
    </recommendedName>
</protein>
<keyword evidence="2" id="KW-0472">Membrane</keyword>
<proteinExistence type="predicted"/>
<keyword evidence="3" id="KW-0732">Signal</keyword>
<gene>
    <name evidence="4" type="ORF">GO493_23360</name>
</gene>
<reference evidence="4 5" key="1">
    <citation type="submission" date="2019-12" db="EMBL/GenBank/DDBJ databases">
        <title>Chitinophaga sp. strain ysch24 (GDMCC 1.1355), whole genome shotgun sequence.</title>
        <authorList>
            <person name="Zhang X."/>
        </authorList>
    </citation>
    <scope>NUCLEOTIDE SEQUENCE [LARGE SCALE GENOMIC DNA]</scope>
    <source>
        <strain evidence="5">ysch24</strain>
    </source>
</reference>
<organism evidence="4 5">
    <name type="scientific">Chitinophaga tropicalis</name>
    <dbReference type="NCBI Taxonomy" id="2683588"/>
    <lineage>
        <taxon>Bacteria</taxon>
        <taxon>Pseudomonadati</taxon>
        <taxon>Bacteroidota</taxon>
        <taxon>Chitinophagia</taxon>
        <taxon>Chitinophagales</taxon>
        <taxon>Chitinophagaceae</taxon>
        <taxon>Chitinophaga</taxon>
    </lineage>
</organism>
<sequence length="268" mass="29354">MKIPLPCILLGALLFVSNANAQSATSVSPETCKTWAITGWIIIGLMIAGFFLLAILSEVLRDDITSKQAFARAAKRSIKADRIKEKDLRRPYSLSRTQLGVWTVVIACSYIYEAFCSNCLMSLEGFNTTALVLMGISGGTTAVGSIIDQSQQNQVRHQNRPSKWFLMDILSDEKGVSIHRFQNVVWTLIAIAVYISQLSQVQGKLPELDPTLIALTGVSNAAYLGLKLTENRDKVGDIPVKDALNTPAPDNPLARFTQPEEGETSQPK</sequence>
<feature type="transmembrane region" description="Helical" evidence="2">
    <location>
        <begin position="37"/>
        <end position="60"/>
    </location>
</feature>
<feature type="transmembrane region" description="Helical" evidence="2">
    <location>
        <begin position="129"/>
        <end position="147"/>
    </location>
</feature>
<keyword evidence="5" id="KW-1185">Reference proteome</keyword>
<name>A0A7K1UA89_9BACT</name>
<evidence type="ECO:0000256" key="1">
    <source>
        <dbReference type="SAM" id="MobiDB-lite"/>
    </source>
</evidence>